<dbReference type="AlphaFoldDB" id="A0A4P9A2Z6"/>
<dbReference type="GO" id="GO:0005737">
    <property type="term" value="C:cytoplasm"/>
    <property type="evidence" value="ECO:0007669"/>
    <property type="project" value="TreeGrafter"/>
</dbReference>
<dbReference type="InterPro" id="IPR003495">
    <property type="entry name" value="CobW/HypB/UreG_nucleotide-bd"/>
</dbReference>
<protein>
    <recommendedName>
        <fullName evidence="1">CobW/HypB/UreG nucleotide-binding domain-containing protein</fullName>
    </recommendedName>
</protein>
<dbReference type="Pfam" id="PF02492">
    <property type="entry name" value="cobW"/>
    <property type="match status" value="1"/>
</dbReference>
<dbReference type="SUPFAM" id="SSF52540">
    <property type="entry name" value="P-loop containing nucleoside triphosphate hydrolases"/>
    <property type="match status" value="1"/>
</dbReference>
<dbReference type="RefSeq" id="WP_138078834.1">
    <property type="nucleotide sequence ID" value="NZ_CP040004.1"/>
</dbReference>
<gene>
    <name evidence="2" type="ORF">FBF37_01555</name>
</gene>
<dbReference type="Proteomes" id="UP000310639">
    <property type="component" value="Chromosome"/>
</dbReference>
<dbReference type="InterPro" id="IPR027417">
    <property type="entry name" value="P-loop_NTPase"/>
</dbReference>
<evidence type="ECO:0000313" key="2">
    <source>
        <dbReference type="EMBL" id="QCT42155.1"/>
    </source>
</evidence>
<dbReference type="OrthoDB" id="9808822at2"/>
<feature type="domain" description="CobW/HypB/UreG nucleotide-binding" evidence="1">
    <location>
        <begin position="8"/>
        <end position="167"/>
    </location>
</feature>
<name>A0A4P9A2Z6_9BACT</name>
<keyword evidence="3" id="KW-1185">Reference proteome</keyword>
<evidence type="ECO:0000259" key="1">
    <source>
        <dbReference type="Pfam" id="PF02492"/>
    </source>
</evidence>
<dbReference type="KEGG" id="nft:FBF37_01555"/>
<sequence length="299" mass="32454">MNDTIALYLVNGALGAGKTTLVDFLVQQPEFAGARVVENEFASESIDSCTLAQRVDELATIAGECICCSSGQELIDILHNFAISGKAPVIIESTGVANTLRVVEKLLAGDIFEQYDLKQSLYVVDGAEARADGLAKALLAEAQAADTVLISKLDLLTENDRQQLIETLLQQGLTKVVMMDHGKFDLAQLASESRILDYLLLHEPAENAAEDALNYSVVDVAELAISAEKIEKIWASLRDKYALRRMKGAVVEGDEIFHIEATPQQIRVTRGAADEPLKLVVIGERAREITSAVIMKELG</sequence>
<proteinExistence type="predicted"/>
<dbReference type="Gene3D" id="3.40.50.300">
    <property type="entry name" value="P-loop containing nucleotide triphosphate hydrolases"/>
    <property type="match status" value="1"/>
</dbReference>
<accession>A0A4P9A2Z6</accession>
<dbReference type="EMBL" id="CP040004">
    <property type="protein sequence ID" value="QCT42155.1"/>
    <property type="molecule type" value="Genomic_DNA"/>
</dbReference>
<organism evidence="2 3">
    <name type="scientific">Candidatus Nanosynbacter featherlites</name>
    <dbReference type="NCBI Taxonomy" id="2572088"/>
    <lineage>
        <taxon>Bacteria</taxon>
        <taxon>Candidatus Saccharimonadota</taxon>
        <taxon>Candidatus Saccharimonadia</taxon>
        <taxon>Candidatus Nanosynbacterales</taxon>
        <taxon>Candidatus Nanosynbacteraceae</taxon>
        <taxon>Candidatus Nanosynbacter</taxon>
    </lineage>
</organism>
<dbReference type="PANTHER" id="PTHR13748:SF62">
    <property type="entry name" value="COBW DOMAIN-CONTAINING PROTEIN"/>
    <property type="match status" value="1"/>
</dbReference>
<reference evidence="2 3" key="1">
    <citation type="submission" date="2019-04" db="EMBL/GenBank/DDBJ databases">
        <title>Saccharibacteria TM7 genomes.</title>
        <authorList>
            <person name="Bor B."/>
            <person name="He X."/>
            <person name="Chen T."/>
            <person name="Dewhirst F.E."/>
        </authorList>
    </citation>
    <scope>NUCLEOTIDE SEQUENCE [LARGE SCALE GENOMIC DNA]</scope>
    <source>
        <strain evidence="2 3">BB001</strain>
    </source>
</reference>
<dbReference type="PANTHER" id="PTHR13748">
    <property type="entry name" value="COBW-RELATED"/>
    <property type="match status" value="1"/>
</dbReference>
<dbReference type="InterPro" id="IPR051316">
    <property type="entry name" value="Zinc-reg_GTPase_activator"/>
</dbReference>
<evidence type="ECO:0000313" key="3">
    <source>
        <dbReference type="Proteomes" id="UP000310639"/>
    </source>
</evidence>